<dbReference type="AlphaFoldDB" id="A0A917QV99"/>
<sequence length="145" mass="15482">MTEIFAYFRVALADDNTEDVVAAFAAGYGVELPEIHFFGEAVPPVMVLWTVLTTMDHAHSTAHSQRVADYAYQRGTLIEQLVNAPAPCPALWGLIAAATEAGGGIVVVPGPEHLEGFGAPGPIVEQQLRAIPSTRLVYLTPTPRS</sequence>
<name>A0A917QV99_9NOCA</name>
<dbReference type="EMBL" id="BMMW01000007">
    <property type="protein sequence ID" value="GGK69037.1"/>
    <property type="molecule type" value="Genomic_DNA"/>
</dbReference>
<proteinExistence type="predicted"/>
<comment type="caution">
    <text evidence="1">The sequence shown here is derived from an EMBL/GenBank/DDBJ whole genome shotgun (WGS) entry which is preliminary data.</text>
</comment>
<dbReference type="Proteomes" id="UP000612956">
    <property type="component" value="Unassembled WGS sequence"/>
</dbReference>
<reference evidence="1" key="2">
    <citation type="submission" date="2020-09" db="EMBL/GenBank/DDBJ databases">
        <authorList>
            <person name="Sun Q."/>
            <person name="Zhou Y."/>
        </authorList>
    </citation>
    <scope>NUCLEOTIDE SEQUENCE</scope>
    <source>
        <strain evidence="1">CGMCC 4.7278</strain>
    </source>
</reference>
<keyword evidence="2" id="KW-1185">Reference proteome</keyword>
<dbReference type="RefSeq" id="WP_188831205.1">
    <property type="nucleotide sequence ID" value="NZ_BMMW01000007.1"/>
</dbReference>
<protein>
    <submittedName>
        <fullName evidence="1">Uncharacterized protein</fullName>
    </submittedName>
</protein>
<gene>
    <name evidence="1" type="ORF">GCM10011591_46450</name>
</gene>
<organism evidence="1 2">
    <name type="scientific">Nocardia camponoti</name>
    <dbReference type="NCBI Taxonomy" id="1616106"/>
    <lineage>
        <taxon>Bacteria</taxon>
        <taxon>Bacillati</taxon>
        <taxon>Actinomycetota</taxon>
        <taxon>Actinomycetes</taxon>
        <taxon>Mycobacteriales</taxon>
        <taxon>Nocardiaceae</taxon>
        <taxon>Nocardia</taxon>
    </lineage>
</organism>
<evidence type="ECO:0000313" key="1">
    <source>
        <dbReference type="EMBL" id="GGK69037.1"/>
    </source>
</evidence>
<accession>A0A917QV99</accession>
<evidence type="ECO:0000313" key="2">
    <source>
        <dbReference type="Proteomes" id="UP000612956"/>
    </source>
</evidence>
<reference evidence="1" key="1">
    <citation type="journal article" date="2014" name="Int. J. Syst. Evol. Microbiol.">
        <title>Complete genome sequence of Corynebacterium casei LMG S-19264T (=DSM 44701T), isolated from a smear-ripened cheese.</title>
        <authorList>
            <consortium name="US DOE Joint Genome Institute (JGI-PGF)"/>
            <person name="Walter F."/>
            <person name="Albersmeier A."/>
            <person name="Kalinowski J."/>
            <person name="Ruckert C."/>
        </authorList>
    </citation>
    <scope>NUCLEOTIDE SEQUENCE</scope>
    <source>
        <strain evidence="1">CGMCC 4.7278</strain>
    </source>
</reference>